<feature type="chain" id="PRO_5008136080" description="Secreted protein" evidence="1">
    <location>
        <begin position="23"/>
        <end position="118"/>
    </location>
</feature>
<reference evidence="2" key="2">
    <citation type="submission" date="2020-05" db="UniProtKB">
        <authorList>
            <consortium name="EnsemblMetazoa"/>
        </authorList>
    </citation>
    <scope>IDENTIFICATION</scope>
    <source>
        <strain evidence="2">maculatus3</strain>
    </source>
</reference>
<dbReference type="EnsemblMetazoa" id="AMAM012561-RA">
    <property type="protein sequence ID" value="AMAM012561-PA"/>
    <property type="gene ID" value="AMAM012561"/>
</dbReference>
<organism evidence="2 3">
    <name type="scientific">Anopheles maculatus</name>
    <dbReference type="NCBI Taxonomy" id="74869"/>
    <lineage>
        <taxon>Eukaryota</taxon>
        <taxon>Metazoa</taxon>
        <taxon>Ecdysozoa</taxon>
        <taxon>Arthropoda</taxon>
        <taxon>Hexapoda</taxon>
        <taxon>Insecta</taxon>
        <taxon>Pterygota</taxon>
        <taxon>Neoptera</taxon>
        <taxon>Endopterygota</taxon>
        <taxon>Diptera</taxon>
        <taxon>Nematocera</taxon>
        <taxon>Culicoidea</taxon>
        <taxon>Culicidae</taxon>
        <taxon>Anophelinae</taxon>
        <taxon>Anopheles</taxon>
        <taxon>Anopheles maculatus group</taxon>
    </lineage>
</organism>
<evidence type="ECO:0000256" key="1">
    <source>
        <dbReference type="SAM" id="SignalP"/>
    </source>
</evidence>
<keyword evidence="3" id="KW-1185">Reference proteome</keyword>
<dbReference type="AlphaFoldDB" id="A0A182SSK0"/>
<sequence>MPSCFPFAVCAILNWFVLTVSSQSYFVIAIDRLSFSGAWNCLEDERAACMRTSGAIDALVHTNTPLRTGNRAMIRSKGRRSIGTIFNRTNQSSSFAAKLVETVSETHNITKLKPPRSP</sequence>
<dbReference type="VEuPathDB" id="VectorBase:AMAM012561"/>
<evidence type="ECO:0008006" key="4">
    <source>
        <dbReference type="Google" id="ProtNLM"/>
    </source>
</evidence>
<protein>
    <recommendedName>
        <fullName evidence="4">Secreted protein</fullName>
    </recommendedName>
</protein>
<proteinExistence type="predicted"/>
<feature type="signal peptide" evidence="1">
    <location>
        <begin position="1"/>
        <end position="22"/>
    </location>
</feature>
<evidence type="ECO:0000313" key="2">
    <source>
        <dbReference type="EnsemblMetazoa" id="AMAM012561-PA"/>
    </source>
</evidence>
<reference evidence="3" key="1">
    <citation type="submission" date="2013-09" db="EMBL/GenBank/DDBJ databases">
        <title>The Genome Sequence of Anopheles maculatus species B.</title>
        <authorList>
            <consortium name="The Broad Institute Genomics Platform"/>
            <person name="Neafsey D.E."/>
            <person name="Besansky N."/>
            <person name="Howell P."/>
            <person name="Walton C."/>
            <person name="Young S.K."/>
            <person name="Zeng Q."/>
            <person name="Gargeya S."/>
            <person name="Fitzgerald M."/>
            <person name="Haas B."/>
            <person name="Abouelleil A."/>
            <person name="Allen A.W."/>
            <person name="Alvarado L."/>
            <person name="Arachchi H.M."/>
            <person name="Berlin A.M."/>
            <person name="Chapman S.B."/>
            <person name="Gainer-Dewar J."/>
            <person name="Goldberg J."/>
            <person name="Griggs A."/>
            <person name="Gujja S."/>
            <person name="Hansen M."/>
            <person name="Howarth C."/>
            <person name="Imamovic A."/>
            <person name="Ireland A."/>
            <person name="Larimer J."/>
            <person name="McCowan C."/>
            <person name="Murphy C."/>
            <person name="Pearson M."/>
            <person name="Poon T.W."/>
            <person name="Priest M."/>
            <person name="Roberts A."/>
            <person name="Saif S."/>
            <person name="Shea T."/>
            <person name="Sisk P."/>
            <person name="Sykes S."/>
            <person name="Wortman J."/>
            <person name="Nusbaum C."/>
            <person name="Birren B."/>
        </authorList>
    </citation>
    <scope>NUCLEOTIDE SEQUENCE [LARGE SCALE GENOMIC DNA]</scope>
    <source>
        <strain evidence="3">maculatus3</strain>
    </source>
</reference>
<name>A0A182SSK0_9DIPT</name>
<dbReference type="Proteomes" id="UP000075901">
    <property type="component" value="Unassembled WGS sequence"/>
</dbReference>
<accession>A0A182SSK0</accession>
<keyword evidence="1" id="KW-0732">Signal</keyword>
<evidence type="ECO:0000313" key="3">
    <source>
        <dbReference type="Proteomes" id="UP000075901"/>
    </source>
</evidence>